<protein>
    <submittedName>
        <fullName evidence="1">Uncharacterized protein</fullName>
    </submittedName>
</protein>
<name>A0AAP0I9Q3_9MAGN</name>
<dbReference type="AlphaFoldDB" id="A0AAP0I9Q3"/>
<dbReference type="Proteomes" id="UP001417504">
    <property type="component" value="Unassembled WGS sequence"/>
</dbReference>
<evidence type="ECO:0000313" key="2">
    <source>
        <dbReference type="Proteomes" id="UP001417504"/>
    </source>
</evidence>
<comment type="caution">
    <text evidence="1">The sequence shown here is derived from an EMBL/GenBank/DDBJ whole genome shotgun (WGS) entry which is preliminary data.</text>
</comment>
<reference evidence="1 2" key="1">
    <citation type="submission" date="2024-01" db="EMBL/GenBank/DDBJ databases">
        <title>Genome assemblies of Stephania.</title>
        <authorList>
            <person name="Yang L."/>
        </authorList>
    </citation>
    <scope>NUCLEOTIDE SEQUENCE [LARGE SCALE GENOMIC DNA]</scope>
    <source>
        <strain evidence="1">QJT</strain>
        <tissue evidence="1">Leaf</tissue>
    </source>
</reference>
<organism evidence="1 2">
    <name type="scientific">Stephania japonica</name>
    <dbReference type="NCBI Taxonomy" id="461633"/>
    <lineage>
        <taxon>Eukaryota</taxon>
        <taxon>Viridiplantae</taxon>
        <taxon>Streptophyta</taxon>
        <taxon>Embryophyta</taxon>
        <taxon>Tracheophyta</taxon>
        <taxon>Spermatophyta</taxon>
        <taxon>Magnoliopsida</taxon>
        <taxon>Ranunculales</taxon>
        <taxon>Menispermaceae</taxon>
        <taxon>Menispermoideae</taxon>
        <taxon>Cissampelideae</taxon>
        <taxon>Stephania</taxon>
    </lineage>
</organism>
<proteinExistence type="predicted"/>
<keyword evidence="2" id="KW-1185">Reference proteome</keyword>
<accession>A0AAP0I9Q3</accession>
<evidence type="ECO:0000313" key="1">
    <source>
        <dbReference type="EMBL" id="KAK9110866.1"/>
    </source>
</evidence>
<sequence>MELEFGRTRLFLGFKFGAALTCSHVRYVQSLLRHHRSDSISQFRGCSLHHLLGFVALP</sequence>
<gene>
    <name evidence="1" type="ORF">Sjap_018926</name>
</gene>
<dbReference type="EMBL" id="JBBNAE010000007">
    <property type="protein sequence ID" value="KAK9110866.1"/>
    <property type="molecule type" value="Genomic_DNA"/>
</dbReference>